<evidence type="ECO:0000256" key="8">
    <source>
        <dbReference type="ARBA" id="ARBA00047899"/>
    </source>
</evidence>
<evidence type="ECO:0000256" key="9">
    <source>
        <dbReference type="ARBA" id="ARBA00048679"/>
    </source>
</evidence>
<evidence type="ECO:0000259" key="12">
    <source>
        <dbReference type="PROSITE" id="PS50011"/>
    </source>
</evidence>
<evidence type="ECO:0000313" key="14">
    <source>
        <dbReference type="EMBL" id="CAF0885989.1"/>
    </source>
</evidence>
<evidence type="ECO:0000256" key="3">
    <source>
        <dbReference type="ARBA" id="ARBA00022527"/>
    </source>
</evidence>
<dbReference type="Gene3D" id="1.10.510.10">
    <property type="entry name" value="Transferase(Phosphotransferase) domain 1"/>
    <property type="match status" value="1"/>
</dbReference>
<dbReference type="CDD" id="cd05117">
    <property type="entry name" value="STKc_CAMK"/>
    <property type="match status" value="1"/>
</dbReference>
<organism evidence="14 16">
    <name type="scientific">Didymodactylos carnosus</name>
    <dbReference type="NCBI Taxonomy" id="1234261"/>
    <lineage>
        <taxon>Eukaryota</taxon>
        <taxon>Metazoa</taxon>
        <taxon>Spiralia</taxon>
        <taxon>Gnathifera</taxon>
        <taxon>Rotifera</taxon>
        <taxon>Eurotatoria</taxon>
        <taxon>Bdelloidea</taxon>
        <taxon>Philodinida</taxon>
        <taxon>Philodinidae</taxon>
        <taxon>Didymodactylos</taxon>
    </lineage>
</organism>
<keyword evidence="16" id="KW-1185">Reference proteome</keyword>
<evidence type="ECO:0000256" key="6">
    <source>
        <dbReference type="ARBA" id="ARBA00022777"/>
    </source>
</evidence>
<evidence type="ECO:0000256" key="10">
    <source>
        <dbReference type="PROSITE-ProRule" id="PRU10141"/>
    </source>
</evidence>
<dbReference type="AlphaFoldDB" id="A0A813YKL6"/>
<dbReference type="InterPro" id="IPR003533">
    <property type="entry name" value="Doublecortin_dom"/>
</dbReference>
<protein>
    <recommendedName>
        <fullName evidence="2">non-specific serine/threonine protein kinase</fullName>
        <ecNumber evidence="2">2.7.11.1</ecNumber>
    </recommendedName>
</protein>
<dbReference type="InterPro" id="IPR000719">
    <property type="entry name" value="Prot_kinase_dom"/>
</dbReference>
<keyword evidence="5 10" id="KW-0547">Nucleotide-binding</keyword>
<feature type="domain" description="Protein kinase" evidence="12">
    <location>
        <begin position="282"/>
        <end position="568"/>
    </location>
</feature>
<dbReference type="SUPFAM" id="SSF89837">
    <property type="entry name" value="Doublecortin (DC)"/>
    <property type="match status" value="1"/>
</dbReference>
<dbReference type="SMART" id="SM00220">
    <property type="entry name" value="S_TKc"/>
    <property type="match status" value="1"/>
</dbReference>
<proteinExistence type="inferred from homology"/>
<evidence type="ECO:0000256" key="7">
    <source>
        <dbReference type="ARBA" id="ARBA00022840"/>
    </source>
</evidence>
<evidence type="ECO:0000256" key="1">
    <source>
        <dbReference type="ARBA" id="ARBA00005354"/>
    </source>
</evidence>
<dbReference type="OrthoDB" id="1738954at2759"/>
<dbReference type="GO" id="GO:0005524">
    <property type="term" value="F:ATP binding"/>
    <property type="evidence" value="ECO:0007669"/>
    <property type="project" value="UniProtKB-UniRule"/>
</dbReference>
<evidence type="ECO:0000256" key="4">
    <source>
        <dbReference type="ARBA" id="ARBA00022679"/>
    </source>
</evidence>
<evidence type="ECO:0000256" key="2">
    <source>
        <dbReference type="ARBA" id="ARBA00012513"/>
    </source>
</evidence>
<keyword evidence="3" id="KW-0723">Serine/threonine-protein kinase</keyword>
<dbReference type="Proteomes" id="UP000663829">
    <property type="component" value="Unassembled WGS sequence"/>
</dbReference>
<evidence type="ECO:0000313" key="15">
    <source>
        <dbReference type="EMBL" id="CAF3671244.1"/>
    </source>
</evidence>
<name>A0A813YKL6_9BILA</name>
<evidence type="ECO:0000256" key="11">
    <source>
        <dbReference type="SAM" id="MobiDB-lite"/>
    </source>
</evidence>
<dbReference type="FunFam" id="3.30.200.20:FF:000042">
    <property type="entry name" value="Aurora kinase A"/>
    <property type="match status" value="1"/>
</dbReference>
<keyword evidence="6" id="KW-0418">Kinase</keyword>
<comment type="catalytic activity">
    <reaction evidence="9">
        <text>L-seryl-[protein] + ATP = O-phospho-L-seryl-[protein] + ADP + H(+)</text>
        <dbReference type="Rhea" id="RHEA:17989"/>
        <dbReference type="Rhea" id="RHEA-COMP:9863"/>
        <dbReference type="Rhea" id="RHEA-COMP:11604"/>
        <dbReference type="ChEBI" id="CHEBI:15378"/>
        <dbReference type="ChEBI" id="CHEBI:29999"/>
        <dbReference type="ChEBI" id="CHEBI:30616"/>
        <dbReference type="ChEBI" id="CHEBI:83421"/>
        <dbReference type="ChEBI" id="CHEBI:456216"/>
        <dbReference type="EC" id="2.7.11.1"/>
    </reaction>
</comment>
<dbReference type="EMBL" id="CAJOBC010001316">
    <property type="protein sequence ID" value="CAF3671244.1"/>
    <property type="molecule type" value="Genomic_DNA"/>
</dbReference>
<dbReference type="PANTHER" id="PTHR24347">
    <property type="entry name" value="SERINE/THREONINE-PROTEIN KINASE"/>
    <property type="match status" value="1"/>
</dbReference>
<reference evidence="14" key="1">
    <citation type="submission" date="2021-02" db="EMBL/GenBank/DDBJ databases">
        <authorList>
            <person name="Nowell W R."/>
        </authorList>
    </citation>
    <scope>NUCLEOTIDE SEQUENCE</scope>
</reference>
<dbReference type="EMBL" id="CAJNOQ010001316">
    <property type="protein sequence ID" value="CAF0885989.1"/>
    <property type="molecule type" value="Genomic_DNA"/>
</dbReference>
<comment type="similarity">
    <text evidence="1">Belongs to the protein kinase superfamily. CAMK Ser/Thr protein kinase family. CaMK subfamily.</text>
</comment>
<dbReference type="GO" id="GO:0035556">
    <property type="term" value="P:intracellular signal transduction"/>
    <property type="evidence" value="ECO:0007669"/>
    <property type="project" value="InterPro"/>
</dbReference>
<feature type="compositionally biased region" description="Gly residues" evidence="11">
    <location>
        <begin position="617"/>
        <end position="628"/>
    </location>
</feature>
<dbReference type="InterPro" id="IPR036572">
    <property type="entry name" value="Doublecortin_dom_sf"/>
</dbReference>
<feature type="region of interest" description="Disordered" evidence="11">
    <location>
        <begin position="573"/>
        <end position="628"/>
    </location>
</feature>
<dbReference type="Pfam" id="PF03607">
    <property type="entry name" value="DCX"/>
    <property type="match status" value="1"/>
</dbReference>
<gene>
    <name evidence="14" type="ORF">GPM918_LOCUS7864</name>
    <name evidence="15" type="ORF">SRO942_LOCUS7864</name>
</gene>
<keyword evidence="4" id="KW-0808">Transferase</keyword>
<dbReference type="PROSITE" id="PS00107">
    <property type="entry name" value="PROTEIN_KINASE_ATP"/>
    <property type="match status" value="1"/>
</dbReference>
<dbReference type="InterPro" id="IPR011009">
    <property type="entry name" value="Kinase-like_dom_sf"/>
</dbReference>
<dbReference type="InterPro" id="IPR008271">
    <property type="entry name" value="Ser/Thr_kinase_AS"/>
</dbReference>
<feature type="binding site" evidence="10">
    <location>
        <position position="311"/>
    </location>
    <ligand>
        <name>ATP</name>
        <dbReference type="ChEBI" id="CHEBI:30616"/>
    </ligand>
</feature>
<comment type="caution">
    <text evidence="14">The sequence shown here is derived from an EMBL/GenBank/DDBJ whole genome shotgun (WGS) entry which is preliminary data.</text>
</comment>
<evidence type="ECO:0000256" key="5">
    <source>
        <dbReference type="ARBA" id="ARBA00022741"/>
    </source>
</evidence>
<feature type="domain" description="Doublecortin" evidence="13">
    <location>
        <begin position="141"/>
        <end position="214"/>
    </location>
</feature>
<dbReference type="Gene3D" id="3.10.20.230">
    <property type="entry name" value="Doublecortin domain"/>
    <property type="match status" value="1"/>
</dbReference>
<accession>A0A813YKL6</accession>
<dbReference type="Pfam" id="PF00069">
    <property type="entry name" value="Pkinase"/>
    <property type="match status" value="1"/>
</dbReference>
<dbReference type="SUPFAM" id="SSF56112">
    <property type="entry name" value="Protein kinase-like (PK-like)"/>
    <property type="match status" value="1"/>
</dbReference>
<evidence type="ECO:0000259" key="13">
    <source>
        <dbReference type="PROSITE" id="PS50309"/>
    </source>
</evidence>
<sequence>MLNDDSLPLSFVVEAVPVSKEYHVFSTHSLNLLGQQLINLISPQRTVQMSLSDVTQHAADLCQQKWPQQSYFIIGENVLKQVNTNIPQQPILPYLPNTSENILSSSEWQKPAQIPSQIVTIIQCKSEFGSGADRAQSSPRQPRRIVRLLVNSTQYNGMDSLIDLVNEALLEEPNTIKTLWNTQGMKITDPLDLLRQGRLYFASTNERITLEELHITDQELRIINRLERLRLKLNQQTNFVTKPIINEQVQIQSRKSTPYAANVSAQAYNEIETFPEVFLRHYTVGEPLGDGRFSSVYECKDKATGIQLALKIIDKERCKGYEFLIDNELAILRRVKHSNIIKLVEEFQNEMKYFLVFEYVPSGDLLTAISAMTKYSEHDSALMVYQIASALKYLHSLNIVHRDVKLENILITNHPDRSVTLKLADLGLALTLSEDQQIKQNSLPVATTILEPDENEMDKPPMTSESNRSKAICGTPMYIAPEVIQKREYSVENDIWSLGIITFTLLSGMAPFDGENDEAIMLNIVTKDIDFSLLPKVSTECKDALQAMLERDPKKRISASELLQHSWIKRETGQRRVTDSSGNAEGGGRRRKPLNVNQPPLLTFSSVDHRHPIQGTNMGGGLGGIEDI</sequence>
<dbReference type="GO" id="GO:0004674">
    <property type="term" value="F:protein serine/threonine kinase activity"/>
    <property type="evidence" value="ECO:0007669"/>
    <property type="project" value="UniProtKB-KW"/>
</dbReference>
<dbReference type="PROSITE" id="PS00108">
    <property type="entry name" value="PROTEIN_KINASE_ST"/>
    <property type="match status" value="1"/>
</dbReference>
<evidence type="ECO:0000313" key="16">
    <source>
        <dbReference type="Proteomes" id="UP000663829"/>
    </source>
</evidence>
<keyword evidence="7 10" id="KW-0067">ATP-binding</keyword>
<dbReference type="PROSITE" id="PS50309">
    <property type="entry name" value="DC"/>
    <property type="match status" value="1"/>
</dbReference>
<dbReference type="EC" id="2.7.11.1" evidence="2"/>
<dbReference type="Proteomes" id="UP000681722">
    <property type="component" value="Unassembled WGS sequence"/>
</dbReference>
<feature type="compositionally biased region" description="Polar residues" evidence="11">
    <location>
        <begin position="595"/>
        <end position="606"/>
    </location>
</feature>
<comment type="catalytic activity">
    <reaction evidence="8">
        <text>L-threonyl-[protein] + ATP = O-phospho-L-threonyl-[protein] + ADP + H(+)</text>
        <dbReference type="Rhea" id="RHEA:46608"/>
        <dbReference type="Rhea" id="RHEA-COMP:11060"/>
        <dbReference type="Rhea" id="RHEA-COMP:11605"/>
        <dbReference type="ChEBI" id="CHEBI:15378"/>
        <dbReference type="ChEBI" id="CHEBI:30013"/>
        <dbReference type="ChEBI" id="CHEBI:30616"/>
        <dbReference type="ChEBI" id="CHEBI:61977"/>
        <dbReference type="ChEBI" id="CHEBI:456216"/>
        <dbReference type="EC" id="2.7.11.1"/>
    </reaction>
</comment>
<dbReference type="PROSITE" id="PS50011">
    <property type="entry name" value="PROTEIN_KINASE_DOM"/>
    <property type="match status" value="1"/>
</dbReference>
<dbReference type="InterPro" id="IPR017441">
    <property type="entry name" value="Protein_kinase_ATP_BS"/>
</dbReference>